<organism evidence="26 27">
    <name type="scientific">Buceros rhinoceros silvestris</name>
    <dbReference type="NCBI Taxonomy" id="175836"/>
    <lineage>
        <taxon>Eukaryota</taxon>
        <taxon>Metazoa</taxon>
        <taxon>Chordata</taxon>
        <taxon>Craniata</taxon>
        <taxon>Vertebrata</taxon>
        <taxon>Euteleostomi</taxon>
        <taxon>Archelosauria</taxon>
        <taxon>Archosauria</taxon>
        <taxon>Dinosauria</taxon>
        <taxon>Saurischia</taxon>
        <taxon>Theropoda</taxon>
        <taxon>Coelurosauria</taxon>
        <taxon>Aves</taxon>
        <taxon>Neognathae</taxon>
        <taxon>Neoaves</taxon>
        <taxon>Telluraves</taxon>
        <taxon>Coraciimorphae</taxon>
        <taxon>Bucerotiformes</taxon>
        <taxon>Bucerotidae</taxon>
        <taxon>Buceros</taxon>
    </lineage>
</organism>
<feature type="non-terminal residue" evidence="26">
    <location>
        <position position="1"/>
    </location>
</feature>
<dbReference type="SUPFAM" id="SSF56784">
    <property type="entry name" value="HAD-like"/>
    <property type="match status" value="1"/>
</dbReference>
<evidence type="ECO:0000259" key="25">
    <source>
        <dbReference type="PROSITE" id="PS50846"/>
    </source>
</evidence>
<dbReference type="InterPro" id="IPR044492">
    <property type="entry name" value="P_typ_ATPase_HD_dom"/>
</dbReference>
<dbReference type="Pfam" id="PF00403">
    <property type="entry name" value="HMA"/>
    <property type="match status" value="6"/>
</dbReference>
<evidence type="ECO:0000256" key="2">
    <source>
        <dbReference type="ARBA" id="ARBA00004651"/>
    </source>
</evidence>
<dbReference type="GO" id="GO:0005802">
    <property type="term" value="C:trans-Golgi network"/>
    <property type="evidence" value="ECO:0007669"/>
    <property type="project" value="UniProtKB-ARBA"/>
</dbReference>
<evidence type="ECO:0000256" key="6">
    <source>
        <dbReference type="ARBA" id="ARBA00022553"/>
    </source>
</evidence>
<dbReference type="CDD" id="cd02094">
    <property type="entry name" value="P-type_ATPase_Cu-like"/>
    <property type="match status" value="1"/>
</dbReference>
<evidence type="ECO:0000256" key="23">
    <source>
        <dbReference type="RuleBase" id="RU362081"/>
    </source>
</evidence>
<dbReference type="InterPro" id="IPR023299">
    <property type="entry name" value="ATPase_P-typ_cyto_dom_N"/>
</dbReference>
<dbReference type="PROSITE" id="PS50846">
    <property type="entry name" value="HMA_2"/>
    <property type="match status" value="6"/>
</dbReference>
<dbReference type="Pfam" id="PF00702">
    <property type="entry name" value="Hydrolase"/>
    <property type="match status" value="1"/>
</dbReference>
<dbReference type="SUPFAM" id="SSF55008">
    <property type="entry name" value="HMA, heavy metal-associated domain"/>
    <property type="match status" value="6"/>
</dbReference>
<gene>
    <name evidence="26" type="ORF">N320_01316</name>
</gene>
<dbReference type="SUPFAM" id="SSF81653">
    <property type="entry name" value="Calcium ATPase, transduction domain A"/>
    <property type="match status" value="1"/>
</dbReference>
<feature type="domain" description="HMA" evidence="25">
    <location>
        <begin position="275"/>
        <end position="341"/>
    </location>
</feature>
<protein>
    <recommendedName>
        <fullName evidence="21">Copper-transporting ATPase 1</fullName>
        <ecNumber evidence="3">7.2.2.8</ecNumber>
    </recommendedName>
    <alternativeName>
        <fullName evidence="22">Copper pump 1</fullName>
    </alternativeName>
</protein>
<dbReference type="NCBIfam" id="TIGR01525">
    <property type="entry name" value="ATPase-IB_hvy"/>
    <property type="match status" value="1"/>
</dbReference>
<keyword evidence="18 23" id="KW-0472">Membrane</keyword>
<dbReference type="FunFam" id="3.30.70.100:FF:000009">
    <property type="entry name" value="ATPase copper transporting beta"/>
    <property type="match status" value="1"/>
</dbReference>
<keyword evidence="4" id="KW-0813">Transport</keyword>
<evidence type="ECO:0000313" key="26">
    <source>
        <dbReference type="EMBL" id="KFO93339.1"/>
    </source>
</evidence>
<feature type="transmembrane region" description="Helical" evidence="23">
    <location>
        <begin position="974"/>
        <end position="997"/>
    </location>
</feature>
<dbReference type="GO" id="GO:0005507">
    <property type="term" value="F:copper ion binding"/>
    <property type="evidence" value="ECO:0007669"/>
    <property type="project" value="InterPro"/>
</dbReference>
<dbReference type="NCBIfam" id="TIGR01494">
    <property type="entry name" value="ATPase_P-type"/>
    <property type="match status" value="2"/>
</dbReference>
<comment type="similarity">
    <text evidence="23">Belongs to the cation transport ATPase (P-type) (TC 3.A.3) family. Type IB subfamily.</text>
</comment>
<evidence type="ECO:0000256" key="13">
    <source>
        <dbReference type="ARBA" id="ARBA00022967"/>
    </source>
</evidence>
<dbReference type="InterPro" id="IPR059000">
    <property type="entry name" value="ATPase_P-type_domA"/>
</dbReference>
<accession>A0A091HD01</accession>
<evidence type="ECO:0000256" key="4">
    <source>
        <dbReference type="ARBA" id="ARBA00022448"/>
    </source>
</evidence>
<evidence type="ECO:0000256" key="11">
    <source>
        <dbReference type="ARBA" id="ARBA00022796"/>
    </source>
</evidence>
<evidence type="ECO:0000256" key="1">
    <source>
        <dbReference type="ARBA" id="ARBA00004166"/>
    </source>
</evidence>
<feature type="domain" description="HMA" evidence="25">
    <location>
        <begin position="565"/>
        <end position="631"/>
    </location>
</feature>
<keyword evidence="9" id="KW-0677">Repeat</keyword>
<feature type="transmembrane region" description="Helical" evidence="23">
    <location>
        <begin position="749"/>
        <end position="770"/>
    </location>
</feature>
<comment type="subcellular location">
    <subcellularLocation>
        <location evidence="2">Cell membrane</location>
        <topology evidence="2">Multi-pass membrane protein</topology>
    </subcellularLocation>
    <subcellularLocation>
        <location evidence="1">Golgi apparatus</location>
        <location evidence="1">trans-Golgi network membrane</location>
        <topology evidence="1">Multi-pass membrane protein</topology>
    </subcellularLocation>
    <subcellularLocation>
        <location evidence="23">Membrane</location>
    </subcellularLocation>
</comment>
<sequence>FTMEAKSIVLGVEGMTCNSCVQTIEQHVGKMSGIHDIKVSLEDKNAVIVYDSKLQTPATLQEAIYDMGFDATLADSNPQPVLPDTVFLTIPAQSALTPKQICNALLKNKGIVDVKLSSDQKTAVVTFISSLINGKQITHVVPGVELNISAPEVPPGTCEESSWSQAVSAVLRLKITGMTCHSCTSTIEGKVGKLQGIQRIRVSLDNQEAVVVYQPHLITAEEIKHQIEAAGFTASIKKQPRPLKLSAVDLERLQNTQTKGSETAPKENSDVSDTKTVVFRVDGMHCRSCVRNIQSTISTLPSVTRVVVSLEKKSALINYNPNTISTDALRRAIEAVSPETFKVTLPDQCERAALFPTLASPLKSPHAASKAASQPLTQVVVINIEGMTCNSCVQSIEGVLSQKAGVRSIRVSLANHNGTIEYDPLQTCPEDLRSSIQDMGFDASLSAKAERPVATAQPSSDAQLESHKTEPPSKVSPAHLVTQETKTVSKCYVQVTGMTCASCVANIERNLRREDGIHSILVALMAGKAEVRYNPAVIHPSAIAELIRELGFGATVMENCGEGDGVLELVVRGMTCASCVHKIESTLMKTNGVLYCSVALATNKAHIKYDPEVIGPRDVIQAIRDLGFTTSLVKKDKSASHLDHKQEIRQWKRSFLVSLVFCIPVMGLMIYMMVMDSQLSDARAHHNMSLEEMEALHSSMFLEHQLLPGLSVMNFLSFLLCIPVQIFGGWHFYIQAYKALKHRTANMDVLIVLATSIAFAYSFIILLVAMAEKARVNPVTFFDTPPMLFVFISLGRWLEHVAKGKTSEALARLISLQATEATIVTLGPDNVLLSEEQVDVELVQRGDIVKVIPGGKFPVDGRVIEGHSMVDESLITGEAMPVTKKPGNTVIAGSINQNGSLLISAIVKLVEEAQTSKAPIQQFADKLSGYFVPSIVAVSVVTLFAWIIIGFVDFEIVEKYFQGYNKSVSAAEVIIRFAFQASITVLCIACPCSLGLATPTAVMVGTGVGAQNGILIKGGEPLEMAHKVKVVVFDKTGTITHGTPEVTEVEFLAESNHLPLNKMLVIVGTAESNSEHPLGAAITKYCKKASYLYRKRGELDSETLGTCSDFQVVPGCGISCKVSNIEALLCRKNKLVEENNIKNITLVKIEENMDESAQPALIIDAKLPATRTSQKYSVLIGNREWMIRNGLPVKDEVDRAMMKHERRGCTAVLAAVDGELCGLIAIADTVKPEAELAVHTLKSMGLEVVLMTGDNSKTARSIASQVGITKVFAEVLPSHKVAKVKQLQDEGKRVAMVGDGINDSPALAMASVGIAIGTGTDVAIEAADVVLIRDDLMDVVASIDLSRKTVKRIRINFVFALIYNLIGVPIAAGVFLPVGLVLQPWMGSAAMAASSVSVVLSSLLLKLYQKPSSEKLEFRARGQMRHKSPSEISVHIGIGETGTGSPKLSLMDRIINYSRASINSLFSDKRSVNSVVLNEPDKHSLLVGDFGEDDDTAL</sequence>
<evidence type="ECO:0000256" key="19">
    <source>
        <dbReference type="ARBA" id="ARBA00023180"/>
    </source>
</evidence>
<evidence type="ECO:0000256" key="24">
    <source>
        <dbReference type="SAM" id="MobiDB-lite"/>
    </source>
</evidence>
<keyword evidence="13" id="KW-1278">Translocase</keyword>
<dbReference type="CDD" id="cd00371">
    <property type="entry name" value="HMA"/>
    <property type="match status" value="6"/>
</dbReference>
<dbReference type="InterPro" id="IPR027256">
    <property type="entry name" value="P-typ_ATPase_IB"/>
</dbReference>
<dbReference type="FunFam" id="3.40.50.1000:FF:000092">
    <property type="entry name" value="copper-transporting ATPase 1 isoform X2"/>
    <property type="match status" value="1"/>
</dbReference>
<dbReference type="PRINTS" id="PR00942">
    <property type="entry name" value="CUATPASEI"/>
</dbReference>
<evidence type="ECO:0000256" key="12">
    <source>
        <dbReference type="ARBA" id="ARBA00022840"/>
    </source>
</evidence>
<reference evidence="26 27" key="1">
    <citation type="submission" date="2014-04" db="EMBL/GenBank/DDBJ databases">
        <title>Genome evolution of avian class.</title>
        <authorList>
            <person name="Zhang G."/>
            <person name="Li C."/>
        </authorList>
    </citation>
    <scope>NUCLEOTIDE SEQUENCE [LARGE SCALE GENOMIC DNA]</scope>
    <source>
        <strain evidence="26">BGI_N320</strain>
    </source>
</reference>
<feature type="transmembrane region" description="Helical" evidence="23">
    <location>
        <begin position="655"/>
        <end position="674"/>
    </location>
</feature>
<feature type="region of interest" description="Disordered" evidence="24">
    <location>
        <begin position="447"/>
        <end position="477"/>
    </location>
</feature>
<evidence type="ECO:0000256" key="9">
    <source>
        <dbReference type="ARBA" id="ARBA00022737"/>
    </source>
</evidence>
<evidence type="ECO:0000256" key="10">
    <source>
        <dbReference type="ARBA" id="ARBA00022741"/>
    </source>
</evidence>
<feature type="domain" description="HMA" evidence="25">
    <location>
        <begin position="169"/>
        <end position="235"/>
    </location>
</feature>
<dbReference type="InterPro" id="IPR006122">
    <property type="entry name" value="HMA_Cu_ion-bd"/>
</dbReference>
<keyword evidence="16" id="KW-0333">Golgi apparatus</keyword>
<dbReference type="SFLD" id="SFLDG00002">
    <property type="entry name" value="C1.7:_P-type_atpase_like"/>
    <property type="match status" value="1"/>
</dbReference>
<feature type="transmembrane region" description="Helical" evidence="23">
    <location>
        <begin position="930"/>
        <end position="954"/>
    </location>
</feature>
<feature type="non-terminal residue" evidence="26">
    <location>
        <position position="1498"/>
    </location>
</feature>
<dbReference type="EMBL" id="KL532702">
    <property type="protein sequence ID" value="KFO93339.1"/>
    <property type="molecule type" value="Genomic_DNA"/>
</dbReference>
<dbReference type="Gene3D" id="3.30.70.100">
    <property type="match status" value="6"/>
</dbReference>
<dbReference type="PROSITE" id="PS00154">
    <property type="entry name" value="ATPASE_E1_E2"/>
    <property type="match status" value="1"/>
</dbReference>
<feature type="domain" description="HMA" evidence="25">
    <location>
        <begin position="378"/>
        <end position="444"/>
    </location>
</feature>
<evidence type="ECO:0000313" key="27">
    <source>
        <dbReference type="Proteomes" id="UP000054064"/>
    </source>
</evidence>
<dbReference type="InterPro" id="IPR036412">
    <property type="entry name" value="HAD-like_sf"/>
</dbReference>
<evidence type="ECO:0000256" key="17">
    <source>
        <dbReference type="ARBA" id="ARBA00023065"/>
    </source>
</evidence>
<feature type="transmembrane region" description="Helical" evidence="23">
    <location>
        <begin position="1357"/>
        <end position="1379"/>
    </location>
</feature>
<name>A0A091HD01_BUCRH</name>
<dbReference type="InterPro" id="IPR018303">
    <property type="entry name" value="ATPase_P-typ_P_site"/>
</dbReference>
<evidence type="ECO:0000256" key="8">
    <source>
        <dbReference type="ARBA" id="ARBA00022723"/>
    </source>
</evidence>
<evidence type="ECO:0000256" key="18">
    <source>
        <dbReference type="ARBA" id="ARBA00023136"/>
    </source>
</evidence>
<keyword evidence="17" id="KW-0406">Ion transport</keyword>
<dbReference type="Pfam" id="PF00122">
    <property type="entry name" value="E1-E2_ATPase"/>
    <property type="match status" value="1"/>
</dbReference>
<keyword evidence="11" id="KW-0187">Copper transport</keyword>
<proteinExistence type="inferred from homology"/>
<dbReference type="EC" id="7.2.2.8" evidence="3"/>
<evidence type="ECO:0000256" key="16">
    <source>
        <dbReference type="ARBA" id="ARBA00023034"/>
    </source>
</evidence>
<dbReference type="InterPro" id="IPR006121">
    <property type="entry name" value="HMA_dom"/>
</dbReference>
<dbReference type="InterPro" id="IPR008250">
    <property type="entry name" value="ATPase_P-typ_transduc_dom_A_sf"/>
</dbReference>
<evidence type="ECO:0000256" key="7">
    <source>
        <dbReference type="ARBA" id="ARBA00022692"/>
    </source>
</evidence>
<keyword evidence="12 23" id="KW-0067">ATP-binding</keyword>
<keyword evidence="14 23" id="KW-1133">Transmembrane helix</keyword>
<dbReference type="InterPro" id="IPR023214">
    <property type="entry name" value="HAD_sf"/>
</dbReference>
<evidence type="ECO:0000256" key="21">
    <source>
        <dbReference type="ARBA" id="ARBA00074950"/>
    </source>
</evidence>
<dbReference type="Gene3D" id="3.40.50.1000">
    <property type="entry name" value="HAD superfamily/HAD-like"/>
    <property type="match status" value="1"/>
</dbReference>
<dbReference type="FunFam" id="3.30.70.100:FF:000001">
    <property type="entry name" value="ATPase copper transporting beta"/>
    <property type="match status" value="4"/>
</dbReference>
<keyword evidence="27" id="KW-1185">Reference proteome</keyword>
<keyword evidence="8 23" id="KW-0479">Metal-binding</keyword>
<dbReference type="PRINTS" id="PR00119">
    <property type="entry name" value="CATATPASE"/>
</dbReference>
<dbReference type="Proteomes" id="UP000054064">
    <property type="component" value="Unassembled WGS sequence"/>
</dbReference>
<evidence type="ECO:0000256" key="14">
    <source>
        <dbReference type="ARBA" id="ARBA00022989"/>
    </source>
</evidence>
<evidence type="ECO:0000256" key="15">
    <source>
        <dbReference type="ARBA" id="ARBA00023008"/>
    </source>
</evidence>
<dbReference type="InterPro" id="IPR023298">
    <property type="entry name" value="ATPase_P-typ_TM_dom_sf"/>
</dbReference>
<dbReference type="Gene3D" id="3.40.1110.10">
    <property type="entry name" value="Calcium-transporting ATPase, cytoplasmic domain N"/>
    <property type="match status" value="1"/>
</dbReference>
<keyword evidence="5" id="KW-1003">Cell membrane</keyword>
<keyword evidence="19" id="KW-0325">Glycoprotein</keyword>
<feature type="transmembrane region" description="Helical" evidence="23">
    <location>
        <begin position="1385"/>
        <end position="1405"/>
    </location>
</feature>
<keyword evidence="6" id="KW-0597">Phosphoprotein</keyword>
<feature type="transmembrane region" description="Helical" evidence="23">
    <location>
        <begin position="706"/>
        <end position="728"/>
    </location>
</feature>
<evidence type="ECO:0000256" key="5">
    <source>
        <dbReference type="ARBA" id="ARBA00022475"/>
    </source>
</evidence>
<dbReference type="InterPro" id="IPR001757">
    <property type="entry name" value="P_typ_ATPase"/>
</dbReference>
<dbReference type="FunFam" id="3.40.1110.10:FF:000023">
    <property type="entry name" value="Copper-transporting ATPase 1, putative"/>
    <property type="match status" value="1"/>
</dbReference>
<keyword evidence="7 23" id="KW-0812">Transmembrane</keyword>
<dbReference type="Gene3D" id="2.70.150.10">
    <property type="entry name" value="Calcium-transporting ATPase, cytoplasmic transduction domain A"/>
    <property type="match status" value="1"/>
</dbReference>
<dbReference type="SFLD" id="SFLDF00027">
    <property type="entry name" value="p-type_atpase"/>
    <property type="match status" value="1"/>
</dbReference>
<keyword evidence="10 23" id="KW-0547">Nucleotide-binding</keyword>
<feature type="domain" description="HMA" evidence="25">
    <location>
        <begin position="489"/>
        <end position="555"/>
    </location>
</feature>
<dbReference type="InterPro" id="IPR017969">
    <property type="entry name" value="Heavy-metal-associated_CS"/>
</dbReference>
<dbReference type="PANTHER" id="PTHR46594:SF4">
    <property type="entry name" value="P-TYPE CATION-TRANSPORTING ATPASE"/>
    <property type="match status" value="1"/>
</dbReference>
<keyword evidence="15" id="KW-0186">Copper</keyword>
<dbReference type="SFLD" id="SFLDS00003">
    <property type="entry name" value="Haloacid_Dehalogenase"/>
    <property type="match status" value="1"/>
</dbReference>
<dbReference type="FunFam" id="3.30.70.100:FF:000026">
    <property type="entry name" value="ATPase copper transporting alpha"/>
    <property type="match status" value="1"/>
</dbReference>
<evidence type="ECO:0000256" key="20">
    <source>
        <dbReference type="ARBA" id="ARBA00062031"/>
    </source>
</evidence>
<dbReference type="FunFam" id="2.70.150.10:FF:000002">
    <property type="entry name" value="Copper-transporting ATPase 1, putative"/>
    <property type="match status" value="1"/>
</dbReference>
<dbReference type="GO" id="GO:0140581">
    <property type="term" value="F:P-type monovalent copper transporter activity"/>
    <property type="evidence" value="ECO:0007669"/>
    <property type="project" value="UniProtKB-EC"/>
</dbReference>
<dbReference type="SUPFAM" id="SSF81665">
    <property type="entry name" value="Calcium ATPase, transmembrane domain M"/>
    <property type="match status" value="1"/>
</dbReference>
<dbReference type="PROSITE" id="PS01047">
    <property type="entry name" value="HMA_1"/>
    <property type="match status" value="6"/>
</dbReference>
<dbReference type="PANTHER" id="PTHR46594">
    <property type="entry name" value="P-TYPE CATION-TRANSPORTING ATPASE"/>
    <property type="match status" value="1"/>
</dbReference>
<dbReference type="GO" id="GO:0016887">
    <property type="term" value="F:ATP hydrolysis activity"/>
    <property type="evidence" value="ECO:0007669"/>
    <property type="project" value="InterPro"/>
</dbReference>
<evidence type="ECO:0000256" key="3">
    <source>
        <dbReference type="ARBA" id="ARBA00012517"/>
    </source>
</evidence>
<dbReference type="GO" id="GO:0005524">
    <property type="term" value="F:ATP binding"/>
    <property type="evidence" value="ECO:0007669"/>
    <property type="project" value="UniProtKB-UniRule"/>
</dbReference>
<dbReference type="InterPro" id="IPR036163">
    <property type="entry name" value="HMA_dom_sf"/>
</dbReference>
<dbReference type="NCBIfam" id="TIGR00003">
    <property type="entry name" value="copper ion binding protein"/>
    <property type="match status" value="5"/>
</dbReference>
<feature type="domain" description="HMA" evidence="25">
    <location>
        <begin position="6"/>
        <end position="72"/>
    </location>
</feature>
<dbReference type="FunFam" id="3.40.50.1000:FF:000144">
    <property type="entry name" value="copper-transporting ATPase 1 isoform X2"/>
    <property type="match status" value="1"/>
</dbReference>
<evidence type="ECO:0000256" key="22">
    <source>
        <dbReference type="ARBA" id="ARBA00083612"/>
    </source>
</evidence>
<comment type="subunit">
    <text evidence="20">Monomer. Interacts with PDZD11. Interacts with ATOX1 and COMMD1. Interacts with TYRP1. Directly interacts with SOD3; this interaction is copper-dependent and is required for SOD3 activity.</text>
</comment>
<dbReference type="GO" id="GO:0005886">
    <property type="term" value="C:plasma membrane"/>
    <property type="evidence" value="ECO:0007669"/>
    <property type="project" value="UniProtKB-SubCell"/>
</dbReference>